<evidence type="ECO:0000313" key="2">
    <source>
        <dbReference type="Proteomes" id="UP001164539"/>
    </source>
</evidence>
<sequence length="272" mass="30807">MVLALSLLLVMVCGTNSALARSGGVMGGHSFRSSSSKSRSSRSKSLSKTDGDDVDEHVTVRLCLYLFAWIFTPLHLYVNLPLINTSIIKLQVGLLVKGGSLQNNLNRIAKTTDTSKKCGWRDILRGTINCLSRHSSRWISGYSHKDLLFDSDDPEGRFKQLSDKERRKFDEETLVNLNNREKETITSQEVKDQPKNTYMVVTVLVAAKGWYKVPTITGRGAIEKILLELKYICRLHDRIQGLVVLWTPQRKDEVLLLEDLQRDYPLLKPFNA</sequence>
<comment type="caution">
    <text evidence="1">The sequence shown here is derived from an EMBL/GenBank/DDBJ whole genome shotgun (WGS) entry which is preliminary data.</text>
</comment>
<name>A0ACC1YWQ5_MELAZ</name>
<evidence type="ECO:0000313" key="1">
    <source>
        <dbReference type="EMBL" id="KAJ4727872.1"/>
    </source>
</evidence>
<protein>
    <submittedName>
        <fullName evidence="1">Myelin-associated oligodendrocyte basic protein</fullName>
    </submittedName>
</protein>
<gene>
    <name evidence="1" type="ORF">OWV82_000906</name>
</gene>
<dbReference type="EMBL" id="CM051394">
    <property type="protein sequence ID" value="KAJ4727872.1"/>
    <property type="molecule type" value="Genomic_DNA"/>
</dbReference>
<dbReference type="Proteomes" id="UP001164539">
    <property type="component" value="Chromosome 1"/>
</dbReference>
<reference evidence="1 2" key="1">
    <citation type="journal article" date="2023" name="Science">
        <title>Complex scaffold remodeling in plant triterpene biosynthesis.</title>
        <authorList>
            <person name="De La Pena R."/>
            <person name="Hodgson H."/>
            <person name="Liu J.C."/>
            <person name="Stephenson M.J."/>
            <person name="Martin A.C."/>
            <person name="Owen C."/>
            <person name="Harkess A."/>
            <person name="Leebens-Mack J."/>
            <person name="Jimenez L.E."/>
            <person name="Osbourn A."/>
            <person name="Sattely E.S."/>
        </authorList>
    </citation>
    <scope>NUCLEOTIDE SEQUENCE [LARGE SCALE GENOMIC DNA]</scope>
    <source>
        <strain evidence="2">cv. JPN11</strain>
        <tissue evidence="1">Leaf</tissue>
    </source>
</reference>
<proteinExistence type="predicted"/>
<keyword evidence="2" id="KW-1185">Reference proteome</keyword>
<accession>A0ACC1YWQ5</accession>
<organism evidence="1 2">
    <name type="scientific">Melia azedarach</name>
    <name type="common">Chinaberry tree</name>
    <dbReference type="NCBI Taxonomy" id="155640"/>
    <lineage>
        <taxon>Eukaryota</taxon>
        <taxon>Viridiplantae</taxon>
        <taxon>Streptophyta</taxon>
        <taxon>Embryophyta</taxon>
        <taxon>Tracheophyta</taxon>
        <taxon>Spermatophyta</taxon>
        <taxon>Magnoliopsida</taxon>
        <taxon>eudicotyledons</taxon>
        <taxon>Gunneridae</taxon>
        <taxon>Pentapetalae</taxon>
        <taxon>rosids</taxon>
        <taxon>malvids</taxon>
        <taxon>Sapindales</taxon>
        <taxon>Meliaceae</taxon>
        <taxon>Melia</taxon>
    </lineage>
</organism>